<evidence type="ECO:0000259" key="1">
    <source>
        <dbReference type="Pfam" id="PF18962"/>
    </source>
</evidence>
<comment type="caution">
    <text evidence="2">The sequence shown here is derived from an EMBL/GenBank/DDBJ whole genome shotgun (WGS) entry which is preliminary data.</text>
</comment>
<protein>
    <recommendedName>
        <fullName evidence="1">Secretion system C-terminal sorting domain-containing protein</fullName>
    </recommendedName>
</protein>
<dbReference type="AlphaFoldDB" id="X0UE93"/>
<proteinExistence type="predicted"/>
<dbReference type="InterPro" id="IPR026444">
    <property type="entry name" value="Secre_tail"/>
</dbReference>
<accession>X0UE93</accession>
<dbReference type="NCBIfam" id="TIGR04183">
    <property type="entry name" value="Por_Secre_tail"/>
    <property type="match status" value="1"/>
</dbReference>
<organism evidence="2">
    <name type="scientific">marine sediment metagenome</name>
    <dbReference type="NCBI Taxonomy" id="412755"/>
    <lineage>
        <taxon>unclassified sequences</taxon>
        <taxon>metagenomes</taxon>
        <taxon>ecological metagenomes</taxon>
    </lineage>
</organism>
<dbReference type="Gene3D" id="2.60.40.4070">
    <property type="match status" value="1"/>
</dbReference>
<gene>
    <name evidence="2" type="ORF">S01H1_19906</name>
</gene>
<name>X0UE93_9ZZZZ</name>
<reference evidence="2" key="1">
    <citation type="journal article" date="2014" name="Front. Microbiol.">
        <title>High frequency of phylogenetically diverse reductive dehalogenase-homologous genes in deep subseafloor sedimentary metagenomes.</title>
        <authorList>
            <person name="Kawai M."/>
            <person name="Futagami T."/>
            <person name="Toyoda A."/>
            <person name="Takaki Y."/>
            <person name="Nishi S."/>
            <person name="Hori S."/>
            <person name="Arai W."/>
            <person name="Tsubouchi T."/>
            <person name="Morono Y."/>
            <person name="Uchiyama I."/>
            <person name="Ito T."/>
            <person name="Fujiyama A."/>
            <person name="Inagaki F."/>
            <person name="Takami H."/>
        </authorList>
    </citation>
    <scope>NUCLEOTIDE SEQUENCE</scope>
    <source>
        <strain evidence="2">Expedition CK06-06</strain>
    </source>
</reference>
<sequence>NPVREGATISLEIKTPAMVSVNLYDILGRKVEKLYSGFLQSGETIISWDNRGLSTGCYFVRISGEDFAATKQITIIK</sequence>
<feature type="non-terminal residue" evidence="2">
    <location>
        <position position="1"/>
    </location>
</feature>
<evidence type="ECO:0000313" key="2">
    <source>
        <dbReference type="EMBL" id="GAF97616.1"/>
    </source>
</evidence>
<dbReference type="Pfam" id="PF18962">
    <property type="entry name" value="Por_Secre_tail"/>
    <property type="match status" value="1"/>
</dbReference>
<dbReference type="EMBL" id="BARS01010815">
    <property type="protein sequence ID" value="GAF97616.1"/>
    <property type="molecule type" value="Genomic_DNA"/>
</dbReference>
<feature type="domain" description="Secretion system C-terminal sorting" evidence="1">
    <location>
        <begin position="1"/>
        <end position="75"/>
    </location>
</feature>